<keyword evidence="3" id="KW-0378">Hydrolase</keyword>
<organism evidence="3 4">
    <name type="scientific">Mycobacterium kansasii 662</name>
    <dbReference type="NCBI Taxonomy" id="1299326"/>
    <lineage>
        <taxon>Bacteria</taxon>
        <taxon>Bacillati</taxon>
        <taxon>Actinomycetota</taxon>
        <taxon>Actinomycetes</taxon>
        <taxon>Mycobacteriales</taxon>
        <taxon>Mycobacteriaceae</taxon>
        <taxon>Mycobacterium</taxon>
    </lineage>
</organism>
<feature type="compositionally biased region" description="Gly residues" evidence="2">
    <location>
        <begin position="1"/>
        <end position="12"/>
    </location>
</feature>
<dbReference type="GO" id="GO:0010498">
    <property type="term" value="P:proteasomal protein catabolic process"/>
    <property type="evidence" value="ECO:0007669"/>
    <property type="project" value="InterPro"/>
</dbReference>
<dbReference type="PATRIC" id="fig|1299326.3.peg.6655"/>
<proteinExistence type="predicted"/>
<dbReference type="EMBL" id="JAOA01000042">
    <property type="protein sequence ID" value="ETZ96579.1"/>
    <property type="molecule type" value="Genomic_DNA"/>
</dbReference>
<dbReference type="Pfam" id="PF03136">
    <property type="entry name" value="Pup_ligase"/>
    <property type="match status" value="1"/>
</dbReference>
<dbReference type="GO" id="GO:0019941">
    <property type="term" value="P:modification-dependent protein catabolic process"/>
    <property type="evidence" value="ECO:0007669"/>
    <property type="project" value="InterPro"/>
</dbReference>
<dbReference type="UniPathway" id="UPA00997"/>
<evidence type="ECO:0000313" key="4">
    <source>
        <dbReference type="Proteomes" id="UP000020561"/>
    </source>
</evidence>
<evidence type="ECO:0000313" key="3">
    <source>
        <dbReference type="EMBL" id="ETZ96579.1"/>
    </source>
</evidence>
<protein>
    <submittedName>
        <fullName evidence="3">Pup deamidase/depupylase domain protein</fullName>
        <ecNumber evidence="3">3.5.1.-</ecNumber>
    </submittedName>
</protein>
<feature type="compositionally biased region" description="Basic residues" evidence="2">
    <location>
        <begin position="42"/>
        <end position="67"/>
    </location>
</feature>
<dbReference type="EC" id="3.5.1.-" evidence="3"/>
<name>X7XQV9_MYCKA</name>
<comment type="caution">
    <text evidence="3">The sequence shown here is derived from an EMBL/GenBank/DDBJ whole genome shotgun (WGS) entry which is preliminary data.</text>
</comment>
<sequence>MVTGSGRVGIGPSGDEPGFQLSQRADYIEVEVGLEDDAETRHHQHPRRTARRRRPVPPAARHHRRCQPCRNIDLPQAGRYGAGARPHRRRG</sequence>
<gene>
    <name evidence="3" type="ORF">I545_6935</name>
</gene>
<dbReference type="AlphaFoldDB" id="X7XQV9"/>
<evidence type="ECO:0000256" key="2">
    <source>
        <dbReference type="SAM" id="MobiDB-lite"/>
    </source>
</evidence>
<dbReference type="GO" id="GO:0016787">
    <property type="term" value="F:hydrolase activity"/>
    <property type="evidence" value="ECO:0007669"/>
    <property type="project" value="UniProtKB-KW"/>
</dbReference>
<accession>X7XQV9</accession>
<evidence type="ECO:0000256" key="1">
    <source>
        <dbReference type="ARBA" id="ARBA00004707"/>
    </source>
</evidence>
<dbReference type="Proteomes" id="UP000020561">
    <property type="component" value="Unassembled WGS sequence"/>
</dbReference>
<feature type="region of interest" description="Disordered" evidence="2">
    <location>
        <begin position="1"/>
        <end position="91"/>
    </location>
</feature>
<comment type="pathway">
    <text evidence="1">Protein degradation; proteasomal Pup-dependent pathway.</text>
</comment>
<reference evidence="3 4" key="1">
    <citation type="submission" date="2013-12" db="EMBL/GenBank/DDBJ databases">
        <authorList>
            <person name="Brown-Elliot B."/>
            <person name="Wallace R."/>
            <person name="Lenaerts A."/>
            <person name="Ordway D."/>
            <person name="DeGroote M.A."/>
            <person name="Parker T."/>
            <person name="Sizemore C."/>
            <person name="Tallon L.J."/>
            <person name="Sadzewicz L.K."/>
            <person name="Sengamalay N."/>
            <person name="Fraser C.M."/>
            <person name="Hine E."/>
            <person name="Shefchek K.A."/>
            <person name="Das S.P."/>
            <person name="Tettelin H."/>
        </authorList>
    </citation>
    <scope>NUCLEOTIDE SEQUENCE [LARGE SCALE GENOMIC DNA]</scope>
    <source>
        <strain evidence="3 4">662</strain>
    </source>
</reference>
<dbReference type="InterPro" id="IPR004347">
    <property type="entry name" value="Pup_ligase/deamidase"/>
</dbReference>
<feature type="compositionally biased region" description="Acidic residues" evidence="2">
    <location>
        <begin position="28"/>
        <end position="38"/>
    </location>
</feature>